<name>A0ABW5SWZ4_9BACI</name>
<dbReference type="RefSeq" id="WP_380711481.1">
    <property type="nucleotide sequence ID" value="NZ_JBHUML010000002.1"/>
</dbReference>
<proteinExistence type="predicted"/>
<dbReference type="EMBL" id="JBHUML010000002">
    <property type="protein sequence ID" value="MFD2704193.1"/>
    <property type="molecule type" value="Genomic_DNA"/>
</dbReference>
<dbReference type="Gene3D" id="1.10.1220.10">
    <property type="entry name" value="Met repressor-like"/>
    <property type="match status" value="1"/>
</dbReference>
<reference evidence="3" key="1">
    <citation type="journal article" date="2019" name="Int. J. Syst. Evol. Microbiol.">
        <title>The Global Catalogue of Microorganisms (GCM) 10K type strain sequencing project: providing services to taxonomists for standard genome sequencing and annotation.</title>
        <authorList>
            <consortium name="The Broad Institute Genomics Platform"/>
            <consortium name="The Broad Institute Genome Sequencing Center for Infectious Disease"/>
            <person name="Wu L."/>
            <person name="Ma J."/>
        </authorList>
    </citation>
    <scope>NUCLEOTIDE SEQUENCE [LARGE SCALE GENOMIC DNA]</scope>
    <source>
        <strain evidence="3">KCTC 33792</strain>
    </source>
</reference>
<dbReference type="SUPFAM" id="SSF47598">
    <property type="entry name" value="Ribbon-helix-helix"/>
    <property type="match status" value="1"/>
</dbReference>
<evidence type="ECO:0000259" key="1">
    <source>
        <dbReference type="Pfam" id="PF03869"/>
    </source>
</evidence>
<organism evidence="2 3">
    <name type="scientific">Salibacterium lacus</name>
    <dbReference type="NCBI Taxonomy" id="1898109"/>
    <lineage>
        <taxon>Bacteria</taxon>
        <taxon>Bacillati</taxon>
        <taxon>Bacillota</taxon>
        <taxon>Bacilli</taxon>
        <taxon>Bacillales</taxon>
        <taxon>Bacillaceae</taxon>
    </lineage>
</organism>
<sequence>MADRKRFTLRMDENLFEKIEEQAERNKRSVAKEIEHLLENKLDDLEGDDDNT</sequence>
<accession>A0ABW5SWZ4</accession>
<feature type="domain" description="Arc-like DNA binding" evidence="1">
    <location>
        <begin position="2"/>
        <end position="40"/>
    </location>
</feature>
<dbReference type="InterPro" id="IPR010985">
    <property type="entry name" value="Ribbon_hlx_hlx"/>
</dbReference>
<dbReference type="Pfam" id="PF03869">
    <property type="entry name" value="Arc"/>
    <property type="match status" value="1"/>
</dbReference>
<gene>
    <name evidence="2" type="ORF">ACFSUB_01835</name>
</gene>
<keyword evidence="3" id="KW-1185">Reference proteome</keyword>
<dbReference type="InterPro" id="IPR013321">
    <property type="entry name" value="Arc_rbn_hlx_hlx"/>
</dbReference>
<comment type="caution">
    <text evidence="2">The sequence shown here is derived from an EMBL/GenBank/DDBJ whole genome shotgun (WGS) entry which is preliminary data.</text>
</comment>
<evidence type="ECO:0000313" key="2">
    <source>
        <dbReference type="EMBL" id="MFD2704193.1"/>
    </source>
</evidence>
<protein>
    <submittedName>
        <fullName evidence="2">DUF6364 family protein</fullName>
    </submittedName>
</protein>
<evidence type="ECO:0000313" key="3">
    <source>
        <dbReference type="Proteomes" id="UP001597520"/>
    </source>
</evidence>
<dbReference type="InterPro" id="IPR005569">
    <property type="entry name" value="Arc_DNA-bd_dom"/>
</dbReference>
<dbReference type="Proteomes" id="UP001597520">
    <property type="component" value="Unassembled WGS sequence"/>
</dbReference>